<feature type="domain" description="Beta galactosidase small chain/" evidence="12">
    <location>
        <begin position="774"/>
        <end position="1048"/>
    </location>
</feature>
<dbReference type="InterPro" id="IPR050347">
    <property type="entry name" value="Bact_Beta-galactosidase"/>
</dbReference>
<comment type="catalytic activity">
    <reaction evidence="1 10">
        <text>Hydrolysis of terminal non-reducing beta-D-galactose residues in beta-D-galactosides.</text>
        <dbReference type="EC" id="3.2.1.23"/>
    </reaction>
</comment>
<keyword evidence="8 10" id="KW-0326">Glycosidase</keyword>
<dbReference type="Pfam" id="PF02929">
    <property type="entry name" value="Bgal_small_N"/>
    <property type="match status" value="1"/>
</dbReference>
<name>A0A5R9K6W5_9BACT</name>
<dbReference type="Gene3D" id="2.60.40.10">
    <property type="entry name" value="Immunoglobulins"/>
    <property type="match status" value="2"/>
</dbReference>
<dbReference type="InterPro" id="IPR013783">
    <property type="entry name" value="Ig-like_fold"/>
</dbReference>
<sequence length="1124" mass="126736">MHISVRCGLFFLFYFLAGNLFYGHAQTIPEWQDPQVISINTEKPHADFIPYADEKSALAGDKNTPLVRSLNGQWKFKWASHPSRALPNFFNPGFSDGNWETIPVPSNWQVFGARQGRAYDRPIFSNIKYPFKANPPRIDADTNSVGMYRTTFSFSDDIKNKEVFLHFAGVQSACYVWLNGVAIGYHEDSMTPFEFDITQDVKTGTNHLAVQVINWSDGSYLEDQDFWRLSGIYRDVNLLILPKVILTDFSVRTSLDADYENAALKISAFVKNYSNEEIRAHQVLFTLYDAAKSIVATPVSQMVSTLAPFKEGAVRLEIPVPSPAKWNAETPYLYTLTIQLMNSDGKVLEAASQKVGFRDVKVKGGQLLVNGKAITIKGVNRHEFDPETGRVISRETMLKDIMLMKQHNINAVRTSHYPNVSEWYNLCDQYGIYVMDEANIESHELWSKNIILADNPQWKPAFMARGNAMVERDKNHPSVIIWSLGNESGMGQNFVDMADFIHLADPTRPIHYEGRKDYKPTTLSSFDIVSVMYPSTQDMIELVRKDKSRPLILCEYAHGMGNSIGNLQHYWDVIESNPTMQGGFIWDWVDQGLRLKKPDGTVYWDYFNYMDGANAGDGLINPDRIPQPELNEVKKVYQYIKIETPDTLKPGSKLITVHNRYDFQTLSNFELVWTLQENGKILGKGGTIPDLNVMASQKRQISIPYELPANLKPNAEYFLTISIQLKEAAAWAPKGFEVAWNQIPLAVPSSPVPELSLYNEKPLRITQLNSGRVMLSNQDFSVTIDKKAGMISFKNKKEEMLKDGLHASFWRVPTDNDEGGGAKSLAAQWRDAGLDSLEKTAGELQSRKISSQAYQVTQKQTLKGKKGEIKTQTVYTVFTSGDIHIRNTFVPDGEWPVFAKVGMQFEMPAAFNKMQWYGNGPHETYADRKTSGKTGLYAGTVAEQHFPYITPQENGNKTDVRWASVTNQEATGLLMISDSVFNFNVHDYSDKELLAAKKRAATLVRGSGTYVNLDLAQMGLGGDDSWSPRVHEEYLLPARTYSYSFRLKAVDKTSDIEQILGSKLPYTDGNAISEATGSGTELNEADDETEAEIAEPVRKAVVKKAPVRKKTVSNRKPARKRRRR</sequence>
<dbReference type="PANTHER" id="PTHR46323">
    <property type="entry name" value="BETA-GALACTOSIDASE"/>
    <property type="match status" value="1"/>
</dbReference>
<evidence type="ECO:0000256" key="7">
    <source>
        <dbReference type="ARBA" id="ARBA00022837"/>
    </source>
</evidence>
<dbReference type="Pfam" id="PF02837">
    <property type="entry name" value="Glyco_hydro_2_N"/>
    <property type="match status" value="1"/>
</dbReference>
<dbReference type="OrthoDB" id="857501at2"/>
<evidence type="ECO:0000256" key="11">
    <source>
        <dbReference type="SAM" id="MobiDB-lite"/>
    </source>
</evidence>
<evidence type="ECO:0000313" key="14">
    <source>
        <dbReference type="Proteomes" id="UP000309788"/>
    </source>
</evidence>
<feature type="compositionally biased region" description="Acidic residues" evidence="11">
    <location>
        <begin position="1083"/>
        <end position="1093"/>
    </location>
</feature>
<dbReference type="RefSeq" id="WP_138283572.1">
    <property type="nucleotide sequence ID" value="NZ_BMGE01000004.1"/>
</dbReference>
<dbReference type="InterPro" id="IPR006102">
    <property type="entry name" value="Ig-like_GH2"/>
</dbReference>
<feature type="compositionally biased region" description="Basic residues" evidence="11">
    <location>
        <begin position="1100"/>
        <end position="1124"/>
    </location>
</feature>
<comment type="caution">
    <text evidence="13">The sequence shown here is derived from an EMBL/GenBank/DDBJ whole genome shotgun (WGS) entry which is preliminary data.</text>
</comment>
<dbReference type="InterPro" id="IPR014718">
    <property type="entry name" value="GH-type_carb-bd"/>
</dbReference>
<dbReference type="InterPro" id="IPR006101">
    <property type="entry name" value="Glyco_hydro_2"/>
</dbReference>
<dbReference type="Pfam" id="PF16353">
    <property type="entry name" value="LacZ_4"/>
    <property type="match status" value="1"/>
</dbReference>
<dbReference type="Pfam" id="PF02836">
    <property type="entry name" value="Glyco_hydro_2_C"/>
    <property type="match status" value="1"/>
</dbReference>
<keyword evidence="7" id="KW-0106">Calcium</keyword>
<dbReference type="GO" id="GO:0030246">
    <property type="term" value="F:carbohydrate binding"/>
    <property type="evidence" value="ECO:0007669"/>
    <property type="project" value="InterPro"/>
</dbReference>
<dbReference type="SUPFAM" id="SSF51445">
    <property type="entry name" value="(Trans)glycosidases"/>
    <property type="match status" value="1"/>
</dbReference>
<dbReference type="PRINTS" id="PR00132">
    <property type="entry name" value="GLHYDRLASE2"/>
</dbReference>
<dbReference type="SUPFAM" id="SSF49785">
    <property type="entry name" value="Galactose-binding domain-like"/>
    <property type="match status" value="1"/>
</dbReference>
<dbReference type="GO" id="GO:0005990">
    <property type="term" value="P:lactose catabolic process"/>
    <property type="evidence" value="ECO:0007669"/>
    <property type="project" value="TreeGrafter"/>
</dbReference>
<evidence type="ECO:0000256" key="1">
    <source>
        <dbReference type="ARBA" id="ARBA00001412"/>
    </source>
</evidence>
<accession>A0A5R9K6W5</accession>
<evidence type="ECO:0000256" key="2">
    <source>
        <dbReference type="ARBA" id="ARBA00001913"/>
    </source>
</evidence>
<dbReference type="AlphaFoldDB" id="A0A5R9K6W5"/>
<dbReference type="PROSITE" id="PS00719">
    <property type="entry name" value="GLYCOSYL_HYDROL_F2_1"/>
    <property type="match status" value="1"/>
</dbReference>
<comment type="subunit">
    <text evidence="4">Monomer.</text>
</comment>
<dbReference type="SUPFAM" id="SSF74650">
    <property type="entry name" value="Galactose mutarotase-like"/>
    <property type="match status" value="1"/>
</dbReference>
<dbReference type="InterPro" id="IPR023232">
    <property type="entry name" value="Glyco_hydro_2_AS"/>
</dbReference>
<dbReference type="PANTHER" id="PTHR46323:SF2">
    <property type="entry name" value="BETA-GALACTOSIDASE"/>
    <property type="match status" value="1"/>
</dbReference>
<evidence type="ECO:0000256" key="8">
    <source>
        <dbReference type="ARBA" id="ARBA00023295"/>
    </source>
</evidence>
<dbReference type="Pfam" id="PF00703">
    <property type="entry name" value="Glyco_hydro_2"/>
    <property type="match status" value="1"/>
</dbReference>
<dbReference type="InterPro" id="IPR023230">
    <property type="entry name" value="Glyco_hydro_2_CS"/>
</dbReference>
<evidence type="ECO:0000259" key="12">
    <source>
        <dbReference type="SMART" id="SM01038"/>
    </source>
</evidence>
<evidence type="ECO:0000256" key="9">
    <source>
        <dbReference type="ARBA" id="ARBA00032230"/>
    </source>
</evidence>
<dbReference type="PROSITE" id="PS00608">
    <property type="entry name" value="GLYCOSYL_HYDROL_F2_2"/>
    <property type="match status" value="1"/>
</dbReference>
<evidence type="ECO:0000256" key="3">
    <source>
        <dbReference type="ARBA" id="ARBA00007401"/>
    </source>
</evidence>
<dbReference type="SUPFAM" id="SSF49303">
    <property type="entry name" value="beta-Galactosidase/glucuronidase domain"/>
    <property type="match status" value="2"/>
</dbReference>
<dbReference type="InterPro" id="IPR004199">
    <property type="entry name" value="B-gal_small/dom_5"/>
</dbReference>
<dbReference type="InterPro" id="IPR008979">
    <property type="entry name" value="Galactose-bd-like_sf"/>
</dbReference>
<organism evidence="13 14">
    <name type="scientific">Dyadobacter sediminis</name>
    <dbReference type="NCBI Taxonomy" id="1493691"/>
    <lineage>
        <taxon>Bacteria</taxon>
        <taxon>Pseudomonadati</taxon>
        <taxon>Bacteroidota</taxon>
        <taxon>Cytophagia</taxon>
        <taxon>Cytophagales</taxon>
        <taxon>Spirosomataceae</taxon>
        <taxon>Dyadobacter</taxon>
    </lineage>
</organism>
<dbReference type="Proteomes" id="UP000309788">
    <property type="component" value="Unassembled WGS sequence"/>
</dbReference>
<dbReference type="Gene3D" id="3.20.20.80">
    <property type="entry name" value="Glycosidases"/>
    <property type="match status" value="1"/>
</dbReference>
<protein>
    <recommendedName>
        <fullName evidence="5 10">Beta-galactosidase</fullName>
        <ecNumber evidence="5 10">3.2.1.23</ecNumber>
    </recommendedName>
    <alternativeName>
        <fullName evidence="9 10">Lactase</fullName>
    </alternativeName>
</protein>
<evidence type="ECO:0000256" key="5">
    <source>
        <dbReference type="ARBA" id="ARBA00012756"/>
    </source>
</evidence>
<dbReference type="EMBL" id="VCEI01000030">
    <property type="protein sequence ID" value="TLU89512.1"/>
    <property type="molecule type" value="Genomic_DNA"/>
</dbReference>
<keyword evidence="14" id="KW-1185">Reference proteome</keyword>
<dbReference type="InterPro" id="IPR006104">
    <property type="entry name" value="Glyco_hydro_2_N"/>
</dbReference>
<evidence type="ECO:0000256" key="10">
    <source>
        <dbReference type="RuleBase" id="RU361154"/>
    </source>
</evidence>
<comment type="similarity">
    <text evidence="3 10">Belongs to the glycosyl hydrolase 2 family.</text>
</comment>
<comment type="cofactor">
    <cofactor evidence="2">
        <name>Ca(2+)</name>
        <dbReference type="ChEBI" id="CHEBI:29108"/>
    </cofactor>
</comment>
<evidence type="ECO:0000256" key="4">
    <source>
        <dbReference type="ARBA" id="ARBA00011245"/>
    </source>
</evidence>
<dbReference type="SMART" id="SM01038">
    <property type="entry name" value="Bgal_small_N"/>
    <property type="match status" value="1"/>
</dbReference>
<dbReference type="InterPro" id="IPR017853">
    <property type="entry name" value="GH"/>
</dbReference>
<dbReference type="InterPro" id="IPR032312">
    <property type="entry name" value="LacZ_4"/>
</dbReference>
<dbReference type="Gene3D" id="2.60.120.260">
    <property type="entry name" value="Galactose-binding domain-like"/>
    <property type="match status" value="1"/>
</dbReference>
<dbReference type="GO" id="GO:0004565">
    <property type="term" value="F:beta-galactosidase activity"/>
    <property type="evidence" value="ECO:0007669"/>
    <property type="project" value="UniProtKB-EC"/>
</dbReference>
<proteinExistence type="inferred from homology"/>
<reference evidence="13 14" key="1">
    <citation type="submission" date="2019-05" db="EMBL/GenBank/DDBJ databases">
        <authorList>
            <person name="Qu J.-H."/>
        </authorList>
    </citation>
    <scope>NUCLEOTIDE SEQUENCE [LARGE SCALE GENOMIC DNA]</scope>
    <source>
        <strain evidence="13 14">Z12</strain>
    </source>
</reference>
<dbReference type="InterPro" id="IPR006103">
    <property type="entry name" value="Glyco_hydro_2_cat"/>
</dbReference>
<evidence type="ECO:0000256" key="6">
    <source>
        <dbReference type="ARBA" id="ARBA00022801"/>
    </source>
</evidence>
<evidence type="ECO:0000313" key="13">
    <source>
        <dbReference type="EMBL" id="TLU89512.1"/>
    </source>
</evidence>
<feature type="region of interest" description="Disordered" evidence="11">
    <location>
        <begin position="1070"/>
        <end position="1124"/>
    </location>
</feature>
<dbReference type="Gene3D" id="2.70.98.10">
    <property type="match status" value="1"/>
</dbReference>
<dbReference type="EC" id="3.2.1.23" evidence="5 10"/>
<dbReference type="InterPro" id="IPR036156">
    <property type="entry name" value="Beta-gal/glucu_dom_sf"/>
</dbReference>
<dbReference type="GO" id="GO:0009341">
    <property type="term" value="C:beta-galactosidase complex"/>
    <property type="evidence" value="ECO:0007669"/>
    <property type="project" value="InterPro"/>
</dbReference>
<keyword evidence="6 10" id="KW-0378">Hydrolase</keyword>
<dbReference type="InterPro" id="IPR011013">
    <property type="entry name" value="Gal_mutarotase_sf_dom"/>
</dbReference>
<gene>
    <name evidence="13" type="ORF">FEM55_22500</name>
</gene>